<dbReference type="Proteomes" id="UP001630127">
    <property type="component" value="Unassembled WGS sequence"/>
</dbReference>
<accession>A0ABD3AC77</accession>
<evidence type="ECO:0000313" key="1">
    <source>
        <dbReference type="EMBL" id="KAL3529426.1"/>
    </source>
</evidence>
<proteinExistence type="predicted"/>
<protein>
    <submittedName>
        <fullName evidence="1">Uncharacterized protein</fullName>
    </submittedName>
</protein>
<gene>
    <name evidence="1" type="ORF">ACH5RR_008748</name>
</gene>
<comment type="caution">
    <text evidence="1">The sequence shown here is derived from an EMBL/GenBank/DDBJ whole genome shotgun (WGS) entry which is preliminary data.</text>
</comment>
<reference evidence="1 2" key="1">
    <citation type="submission" date="2024-11" db="EMBL/GenBank/DDBJ databases">
        <title>A near-complete genome assembly of Cinchona calisaya.</title>
        <authorList>
            <person name="Lian D.C."/>
            <person name="Zhao X.W."/>
            <person name="Wei L."/>
        </authorList>
    </citation>
    <scope>NUCLEOTIDE SEQUENCE [LARGE SCALE GENOMIC DNA]</scope>
    <source>
        <tissue evidence="1">Nenye</tissue>
    </source>
</reference>
<evidence type="ECO:0000313" key="2">
    <source>
        <dbReference type="Proteomes" id="UP001630127"/>
    </source>
</evidence>
<organism evidence="1 2">
    <name type="scientific">Cinchona calisaya</name>
    <dbReference type="NCBI Taxonomy" id="153742"/>
    <lineage>
        <taxon>Eukaryota</taxon>
        <taxon>Viridiplantae</taxon>
        <taxon>Streptophyta</taxon>
        <taxon>Embryophyta</taxon>
        <taxon>Tracheophyta</taxon>
        <taxon>Spermatophyta</taxon>
        <taxon>Magnoliopsida</taxon>
        <taxon>eudicotyledons</taxon>
        <taxon>Gunneridae</taxon>
        <taxon>Pentapetalae</taxon>
        <taxon>asterids</taxon>
        <taxon>lamiids</taxon>
        <taxon>Gentianales</taxon>
        <taxon>Rubiaceae</taxon>
        <taxon>Cinchonoideae</taxon>
        <taxon>Cinchoneae</taxon>
        <taxon>Cinchona</taxon>
    </lineage>
</organism>
<sequence length="154" mass="17895">MVNESTLYISLFSRHVELICPLVKWSPSFEEFKWQRIEAIRSRASEEQLDTANNGGKRPRVEISPVMSISRKCDNAVMASVFWRRRDMKDAMAIHLSFLVQRILAAGFVDMFWEPVAQALYPVKFNDSETTTNGSTLLFSYVVKFEFFLNPRLF</sequence>
<keyword evidence="2" id="KW-1185">Reference proteome</keyword>
<name>A0ABD3AC77_9GENT</name>
<dbReference type="EMBL" id="JBJUIK010000004">
    <property type="protein sequence ID" value="KAL3529426.1"/>
    <property type="molecule type" value="Genomic_DNA"/>
</dbReference>
<dbReference type="AlphaFoldDB" id="A0ABD3AC77"/>